<dbReference type="SUPFAM" id="SSF81301">
    <property type="entry name" value="Nucleotidyltransferase"/>
    <property type="match status" value="1"/>
</dbReference>
<evidence type="ECO:0008006" key="16">
    <source>
        <dbReference type="Google" id="ProtNLM"/>
    </source>
</evidence>
<dbReference type="Gene3D" id="1.10.3090.10">
    <property type="entry name" value="cca-adding enzyme, domain 2"/>
    <property type="match status" value="1"/>
</dbReference>
<comment type="caution">
    <text evidence="14">The sequence shown here is derived from an EMBL/GenBank/DDBJ whole genome shotgun (WGS) entry which is preliminary data.</text>
</comment>
<dbReference type="InterPro" id="IPR002646">
    <property type="entry name" value="PolA_pol_head_dom"/>
</dbReference>
<reference evidence="14 15" key="1">
    <citation type="submission" date="2017-09" db="EMBL/GenBank/DDBJ databases">
        <title>Depth-based differentiation of microbial function through sediment-hosted aquifers and enrichment of novel symbionts in the deep terrestrial subsurface.</title>
        <authorList>
            <person name="Probst A.J."/>
            <person name="Ladd B."/>
            <person name="Jarett J.K."/>
            <person name="Geller-Mcgrath D.E."/>
            <person name="Sieber C.M."/>
            <person name="Emerson J.B."/>
            <person name="Anantharaman K."/>
            <person name="Thomas B.C."/>
            <person name="Malmstrom R."/>
            <person name="Stieglmeier M."/>
            <person name="Klingl A."/>
            <person name="Woyke T."/>
            <person name="Ryan C.M."/>
            <person name="Banfield J.F."/>
        </authorList>
    </citation>
    <scope>NUCLEOTIDE SEQUENCE [LARGE SCALE GENOMIC DNA]</scope>
    <source>
        <strain evidence="14">CG11_big_fil_rev_8_21_14_0_20_42_13</strain>
    </source>
</reference>
<evidence type="ECO:0000313" key="14">
    <source>
        <dbReference type="EMBL" id="PIQ88267.1"/>
    </source>
</evidence>
<keyword evidence="3" id="KW-0820">tRNA-binding</keyword>
<dbReference type="AlphaFoldDB" id="A0A2H0LV96"/>
<dbReference type="Gene3D" id="3.30.460.10">
    <property type="entry name" value="Beta Polymerase, domain 2"/>
    <property type="match status" value="1"/>
</dbReference>
<accession>A0A2H0LV96</accession>
<dbReference type="GO" id="GO:0000049">
    <property type="term" value="F:tRNA binding"/>
    <property type="evidence" value="ECO:0007669"/>
    <property type="project" value="UniProtKB-KW"/>
</dbReference>
<keyword evidence="9" id="KW-0460">Magnesium</keyword>
<dbReference type="InterPro" id="IPR052390">
    <property type="entry name" value="tRNA_nt/polyA_polymerase"/>
</dbReference>
<name>A0A2H0LV96_9BACT</name>
<evidence type="ECO:0000313" key="15">
    <source>
        <dbReference type="Proteomes" id="UP000229641"/>
    </source>
</evidence>
<evidence type="ECO:0000256" key="9">
    <source>
        <dbReference type="ARBA" id="ARBA00022842"/>
    </source>
</evidence>
<evidence type="ECO:0000259" key="13">
    <source>
        <dbReference type="Pfam" id="PF13735"/>
    </source>
</evidence>
<evidence type="ECO:0000256" key="2">
    <source>
        <dbReference type="ARBA" id="ARBA00007265"/>
    </source>
</evidence>
<dbReference type="InterPro" id="IPR043519">
    <property type="entry name" value="NT_sf"/>
</dbReference>
<evidence type="ECO:0000256" key="8">
    <source>
        <dbReference type="ARBA" id="ARBA00022741"/>
    </source>
</evidence>
<feature type="domain" description="Poly A polymerase head" evidence="12">
    <location>
        <begin position="32"/>
        <end position="159"/>
    </location>
</feature>
<dbReference type="EMBL" id="PCWA01000111">
    <property type="protein sequence ID" value="PIQ88267.1"/>
    <property type="molecule type" value="Genomic_DNA"/>
</dbReference>
<keyword evidence="6" id="KW-0548">Nucleotidyltransferase</keyword>
<dbReference type="InterPro" id="IPR032810">
    <property type="entry name" value="CCA-adding_enz_C"/>
</dbReference>
<evidence type="ECO:0000256" key="6">
    <source>
        <dbReference type="ARBA" id="ARBA00022695"/>
    </source>
</evidence>
<comment type="similarity">
    <text evidence="2 11">Belongs to the tRNA nucleotidyltransferase/poly(A) polymerase family.</text>
</comment>
<evidence type="ECO:0000256" key="3">
    <source>
        <dbReference type="ARBA" id="ARBA00022555"/>
    </source>
</evidence>
<evidence type="ECO:0000256" key="7">
    <source>
        <dbReference type="ARBA" id="ARBA00022723"/>
    </source>
</evidence>
<dbReference type="GO" id="GO:0016779">
    <property type="term" value="F:nucleotidyltransferase activity"/>
    <property type="evidence" value="ECO:0007669"/>
    <property type="project" value="UniProtKB-KW"/>
</dbReference>
<keyword evidence="10 11" id="KW-0694">RNA-binding</keyword>
<dbReference type="Proteomes" id="UP000229641">
    <property type="component" value="Unassembled WGS sequence"/>
</dbReference>
<evidence type="ECO:0000256" key="11">
    <source>
        <dbReference type="RuleBase" id="RU003953"/>
    </source>
</evidence>
<protein>
    <recommendedName>
        <fullName evidence="16">Poly A polymerase head domain-containing protein</fullName>
    </recommendedName>
</protein>
<dbReference type="GO" id="GO:0008033">
    <property type="term" value="P:tRNA processing"/>
    <property type="evidence" value="ECO:0007669"/>
    <property type="project" value="UniProtKB-KW"/>
</dbReference>
<evidence type="ECO:0000259" key="12">
    <source>
        <dbReference type="Pfam" id="PF01743"/>
    </source>
</evidence>
<evidence type="ECO:0000256" key="4">
    <source>
        <dbReference type="ARBA" id="ARBA00022679"/>
    </source>
</evidence>
<dbReference type="SUPFAM" id="SSF81891">
    <property type="entry name" value="Poly A polymerase C-terminal region-like"/>
    <property type="match status" value="1"/>
</dbReference>
<dbReference type="PANTHER" id="PTHR47788">
    <property type="entry name" value="POLYA POLYMERASE"/>
    <property type="match status" value="1"/>
</dbReference>
<evidence type="ECO:0000256" key="1">
    <source>
        <dbReference type="ARBA" id="ARBA00001946"/>
    </source>
</evidence>
<comment type="cofactor">
    <cofactor evidence="1">
        <name>Mg(2+)</name>
        <dbReference type="ChEBI" id="CHEBI:18420"/>
    </cofactor>
</comment>
<evidence type="ECO:0000256" key="10">
    <source>
        <dbReference type="ARBA" id="ARBA00022884"/>
    </source>
</evidence>
<evidence type="ECO:0000256" key="5">
    <source>
        <dbReference type="ARBA" id="ARBA00022694"/>
    </source>
</evidence>
<dbReference type="Pfam" id="PF01743">
    <property type="entry name" value="PolyA_pol"/>
    <property type="match status" value="1"/>
</dbReference>
<proteinExistence type="inferred from homology"/>
<keyword evidence="4 11" id="KW-0808">Transferase</keyword>
<feature type="domain" description="CCA-adding enzyme C-terminal" evidence="13">
    <location>
        <begin position="277"/>
        <end position="413"/>
    </location>
</feature>
<organism evidence="14 15">
    <name type="scientific">Candidatus Ghiorseimicrobium undicola</name>
    <dbReference type="NCBI Taxonomy" id="1974746"/>
    <lineage>
        <taxon>Bacteria</taxon>
        <taxon>Pseudomonadati</taxon>
        <taxon>Candidatus Omnitrophota</taxon>
        <taxon>Candidatus Ghiorseimicrobium</taxon>
    </lineage>
</organism>
<dbReference type="GO" id="GO:0046872">
    <property type="term" value="F:metal ion binding"/>
    <property type="evidence" value="ECO:0007669"/>
    <property type="project" value="UniProtKB-KW"/>
</dbReference>
<dbReference type="GO" id="GO:0000166">
    <property type="term" value="F:nucleotide binding"/>
    <property type="evidence" value="ECO:0007669"/>
    <property type="project" value="UniProtKB-KW"/>
</dbReference>
<sequence>MNLKNKIKKLPKDILSIIEKSGALADEMSVSVYVVGGFVRDVLLGRPNLDVDIVVEGDGILFAENLKNILGGNLVKHIRFRTAVLSLENNLKVDIASSRSENYVSFGALPVVDKGTIRDDLFRRDFSINAMAAFINRHNFGYFLDYFKGRQDLKNKNIRVLHDLSFLEDATRMLRALRFEQRYGFRMEKHTRQLFAEAARRKMLDKISKHRVRDELILGLKEESPVKLLGRIDKLYGFSFICRGIKLTSSKKKFLKTIENTASSFCRDYPKKRALDAWLIIFIALLEGLDFKKIRKICHDFAFSKGDSRRILSFHEINKRIIKFLSRKRLKSSLVYQKFEPLSFEVIALIAAKVRSKIARKRINEYLLLHNGIALAINGSHLKELGFVPGPHFKKMLTKVLHAKIDKVVKDQEGEINFIKKHGFASQEPKLRGKFR</sequence>
<gene>
    <name evidence="14" type="ORF">COV72_09140</name>
</gene>
<keyword evidence="5" id="KW-0819">tRNA processing</keyword>
<keyword evidence="7" id="KW-0479">Metal-binding</keyword>
<dbReference type="Pfam" id="PF13735">
    <property type="entry name" value="tRNA_NucTran2_2"/>
    <property type="match status" value="1"/>
</dbReference>
<dbReference type="PANTHER" id="PTHR47788:SF1">
    <property type="entry name" value="A-ADDING TRNA NUCLEOTIDYLTRANSFERASE"/>
    <property type="match status" value="1"/>
</dbReference>
<keyword evidence="8" id="KW-0547">Nucleotide-binding</keyword>
<dbReference type="CDD" id="cd05398">
    <property type="entry name" value="NT_ClassII-CCAase"/>
    <property type="match status" value="1"/>
</dbReference>